<dbReference type="EMBL" id="PKKO01000003">
    <property type="protein sequence ID" value="PKY72348.1"/>
    <property type="molecule type" value="Genomic_DNA"/>
</dbReference>
<organism evidence="1 2">
    <name type="scientific">Winkia neuii</name>
    <dbReference type="NCBI Taxonomy" id="33007"/>
    <lineage>
        <taxon>Bacteria</taxon>
        <taxon>Bacillati</taxon>
        <taxon>Actinomycetota</taxon>
        <taxon>Actinomycetes</taxon>
        <taxon>Actinomycetales</taxon>
        <taxon>Actinomycetaceae</taxon>
        <taxon>Winkia</taxon>
    </lineage>
</organism>
<dbReference type="GeneID" id="35866920"/>
<name>A0A2I1IMI6_9ACTO</name>
<reference evidence="1 2" key="1">
    <citation type="submission" date="2017-12" db="EMBL/GenBank/DDBJ databases">
        <title>Phylogenetic diversity of female urinary microbiome.</title>
        <authorList>
            <person name="Thomas-White K."/>
            <person name="Wolfe A.J."/>
        </authorList>
    </citation>
    <scope>NUCLEOTIDE SEQUENCE [LARGE SCALE GENOMIC DNA]</scope>
    <source>
        <strain evidence="1 2">UMB0402</strain>
    </source>
</reference>
<accession>A0A2I1IMI6</accession>
<evidence type="ECO:0000313" key="1">
    <source>
        <dbReference type="EMBL" id="PKY72348.1"/>
    </source>
</evidence>
<protein>
    <submittedName>
        <fullName evidence="1">Uncharacterized protein</fullName>
    </submittedName>
</protein>
<dbReference type="RefSeq" id="WP_024331767.1">
    <property type="nucleotide sequence ID" value="NZ_JASOXK010000005.1"/>
</dbReference>
<keyword evidence="2" id="KW-1185">Reference proteome</keyword>
<dbReference type="Proteomes" id="UP000235122">
    <property type="component" value="Unassembled WGS sequence"/>
</dbReference>
<evidence type="ECO:0000313" key="2">
    <source>
        <dbReference type="Proteomes" id="UP000235122"/>
    </source>
</evidence>
<gene>
    <name evidence="1" type="ORF">CYJ19_05755</name>
</gene>
<dbReference type="STRING" id="33007.HMPREF3198_00287"/>
<sequence length="283" mass="30234">MSLEQDEADLAAFVAQTRREFEARREDAERQVHAGIDQMLAQVRARSERGIEAPAEPVRIGPIQAYRPKPVGATVQQLPDFGRVLSAQDTASLGLQATFSGKTIAEVATSLPVPPSPEPTPGEVQVVIGQTGDAEFVREWASRLAHRIEGDSQVLLAGAKTLLPGTGERVRTAADLEKARCEHATTVLAVIDSAVPSHQRTAQRLLEAAKPVFTWAVGDASQPDLQTWVGRLPAKIEADALVLSGVWDAQHPLSHAQDAVPVAVLDNAPANAALWAALIACRI</sequence>
<comment type="caution">
    <text evidence="1">The sequence shown here is derived from an EMBL/GenBank/DDBJ whole genome shotgun (WGS) entry which is preliminary data.</text>
</comment>
<proteinExistence type="predicted"/>
<dbReference type="AlphaFoldDB" id="A0A2I1IMI6"/>